<dbReference type="GO" id="GO:0001681">
    <property type="term" value="F:sialate O-acetylesterase activity"/>
    <property type="evidence" value="ECO:0007669"/>
    <property type="project" value="InterPro"/>
</dbReference>
<dbReference type="GO" id="GO:0005975">
    <property type="term" value="P:carbohydrate metabolic process"/>
    <property type="evidence" value="ECO:0007669"/>
    <property type="project" value="TreeGrafter"/>
</dbReference>
<dbReference type="PANTHER" id="PTHR22901:SF0">
    <property type="entry name" value="SIALATE O-ACETYLESTERASE"/>
    <property type="match status" value="1"/>
</dbReference>
<gene>
    <name evidence="3" type="ORF">BMOU_1837</name>
</gene>
<evidence type="ECO:0000259" key="2">
    <source>
        <dbReference type="Pfam" id="PF03629"/>
    </source>
</evidence>
<organism evidence="3 4">
    <name type="scientific">Bifidobacterium moukalabense DSM 27321</name>
    <dbReference type="NCBI Taxonomy" id="1435051"/>
    <lineage>
        <taxon>Bacteria</taxon>
        <taxon>Bacillati</taxon>
        <taxon>Actinomycetota</taxon>
        <taxon>Actinomycetes</taxon>
        <taxon>Bifidobacteriales</taxon>
        <taxon>Bifidobacteriaceae</taxon>
        <taxon>Bifidobacterium</taxon>
    </lineage>
</organism>
<feature type="domain" description="Sialate O-acetylesterase" evidence="2">
    <location>
        <begin position="400"/>
        <end position="504"/>
    </location>
</feature>
<dbReference type="InterPro" id="IPR039329">
    <property type="entry name" value="SIAE"/>
</dbReference>
<dbReference type="InterPro" id="IPR005181">
    <property type="entry name" value="SASA"/>
</dbReference>
<dbReference type="PANTHER" id="PTHR22901">
    <property type="entry name" value="SIALATE O-ACETYLESTERASE"/>
    <property type="match status" value="1"/>
</dbReference>
<dbReference type="InterPro" id="IPR036514">
    <property type="entry name" value="SGNH_hydro_sf"/>
</dbReference>
<evidence type="ECO:0000313" key="4">
    <source>
        <dbReference type="Proteomes" id="UP000019155"/>
    </source>
</evidence>
<dbReference type="SUPFAM" id="SSF49785">
    <property type="entry name" value="Galactose-binding domain-like"/>
    <property type="match status" value="1"/>
</dbReference>
<protein>
    <submittedName>
        <fullName evidence="3">9-O-acetylesterase</fullName>
    </submittedName>
</protein>
<dbReference type="PATRIC" id="fig|1435051.3.peg.1829"/>
<dbReference type="Gene3D" id="3.40.50.1110">
    <property type="entry name" value="SGNH hydrolase"/>
    <property type="match status" value="2"/>
</dbReference>
<dbReference type="eggNOG" id="COG3250">
    <property type="taxonomic scope" value="Bacteria"/>
</dbReference>
<name>W4N7G1_9BIFI</name>
<dbReference type="EMBL" id="AZMV01000007">
    <property type="protein sequence ID" value="ETY70974.1"/>
    <property type="molecule type" value="Genomic_DNA"/>
</dbReference>
<dbReference type="SUPFAM" id="SSF52266">
    <property type="entry name" value="SGNH hydrolase"/>
    <property type="match status" value="1"/>
</dbReference>
<keyword evidence="4" id="KW-1185">Reference proteome</keyword>
<proteinExistence type="predicted"/>
<reference evidence="3 4" key="1">
    <citation type="journal article" date="2014" name="Genome Announc.">
        <title>The Genome Sequence of Bifidobacterium moukalabense DSM 27321 Highlights the Close Phylogenetic Relatedness with the Bifidobacterium dentium Taxon.</title>
        <authorList>
            <person name="Lugli G.A."/>
            <person name="Duranti S."/>
            <person name="Milani C."/>
            <person name="Turroni F."/>
            <person name="Viappiani A."/>
            <person name="Mangifesta M."/>
            <person name="van Sinderen D."/>
            <person name="Ventura M."/>
        </authorList>
    </citation>
    <scope>NUCLEOTIDE SEQUENCE [LARGE SCALE GENOMIC DNA]</scope>
    <source>
        <strain evidence="3 4">DSM 27321</strain>
    </source>
</reference>
<accession>W4N7G1</accession>
<evidence type="ECO:0000313" key="3">
    <source>
        <dbReference type="EMBL" id="ETY70974.1"/>
    </source>
</evidence>
<dbReference type="STRING" id="1435051.BMOU_1837"/>
<dbReference type="RefSeq" id="WP_034876931.1">
    <property type="nucleotide sequence ID" value="NZ_AZMV01000007.1"/>
</dbReference>
<dbReference type="AlphaFoldDB" id="W4N7G1"/>
<dbReference type="Gene3D" id="2.60.120.260">
    <property type="entry name" value="Galactose-binding domain-like"/>
    <property type="match status" value="1"/>
</dbReference>
<evidence type="ECO:0000256" key="1">
    <source>
        <dbReference type="ARBA" id="ARBA00022801"/>
    </source>
</evidence>
<dbReference type="Pfam" id="PF03629">
    <property type="entry name" value="SASA"/>
    <property type="match status" value="1"/>
</dbReference>
<comment type="caution">
    <text evidence="3">The sequence shown here is derived from an EMBL/GenBank/DDBJ whole genome shotgun (WGS) entry which is preliminary data.</text>
</comment>
<sequence length="649" mass="72380">MALTLPKLLNDGCVLQSGQTIHIWGWSDAGDTVMATLQEQSATAIVQPDGSWIVDFGPLDAGGPFAMKIRSSSGERLERDCYVGEVFLCSGQSNMELPMKWVHADYPQEWEHAADPLLRQYKVIPECDFTGPHTDHGRAAWYGCDAETLGDFSALAYFFGKRIRERFDVPVGLLNVSLGGSPIESWMDAAALEAFPEALAELGPYLGEGVAERRSADSIVARDHWYQALGYPVVGDAHHEWVPMNDWPCPKDKAEEPAGAVWRDITLPGWFAERGLDDFRGEMELKRTVELPVGVDAHDALLRLGTMNDADHTWVNGMLVGGRSNLYEPRDYSLDAGILHEGINEIRVRLVVERPGGRVTPDKPMILIVGGITYDLSGEWRYAVTAKVQEDCPFEDFVRWKPTGLYNAMLAPCFPYAVRAALWYQGESNTGESASRYADMLEAMIGLWRSEWKQDRLPFLVVQLPNCSIDCAEDDGWPLVREGQWEVACRIPDVATVVTLDAGEWNDLHPHDKRLIATRLYEAALDLVYGERCRSVPRADTVECGEGWLTVHTTWATYAGRPLQATDLSLTTLDGADPEGIVLFWNDAEKQRRAQAVIDGADIKVRIPARRPREVRYAWCNDLESGLICDDDGTLLPPFRIVLPDSPIC</sequence>
<dbReference type="InterPro" id="IPR008979">
    <property type="entry name" value="Galactose-bd-like_sf"/>
</dbReference>
<keyword evidence="1" id="KW-0378">Hydrolase</keyword>
<dbReference type="GeneID" id="97501770"/>
<dbReference type="Proteomes" id="UP000019155">
    <property type="component" value="Unassembled WGS sequence"/>
</dbReference>